<dbReference type="InterPro" id="IPR026001">
    <property type="entry name" value="Abi-like_C"/>
</dbReference>
<dbReference type="RefSeq" id="WP_074709945.1">
    <property type="nucleotide sequence ID" value="NZ_AP022821.1"/>
</dbReference>
<proteinExistence type="predicted"/>
<dbReference type="AlphaFoldDB" id="A0A6F8SXN2"/>
<dbReference type="Pfam" id="PF14355">
    <property type="entry name" value="Abi_C"/>
    <property type="match status" value="1"/>
</dbReference>
<protein>
    <recommendedName>
        <fullName evidence="2">Abortive infection protein-like C-terminal domain-containing protein</fullName>
    </recommendedName>
</protein>
<evidence type="ECO:0000256" key="1">
    <source>
        <dbReference type="SAM" id="MobiDB-lite"/>
    </source>
</evidence>
<sequence length="259" mass="28755">MTMDWCPGIREACNHWRNAPMLQQNLEALEQTLDQNNDACIDCAKTMVEVVCRVIVESFHTPLTPLKPVQETPRLSDWLSAAVRALKLGDIRDEKFKKLVSSHHKLAGALNDLRNQAGPASHGKDPYLERLAIHHRRSAVLAADAIVAFLHKAYLDAQLDPSSSREPWARFADDNVLIDEHVGLAVETDDEGLTSLQFLLPGGDVLPLSIEVSRLLYQLDREAYVEALNAARSANSEAMDHTSHSSLLGTEAHDEEENP</sequence>
<accession>A0A6F8SXN2</accession>
<reference evidence="3 4" key="1">
    <citation type="submission" date="2020-02" db="EMBL/GenBank/DDBJ databases">
        <title>Complete Genome Sequence of Halomonas meridiana strain BAA-801, Isolated from Deep Sea Thermal Vent.</title>
        <authorList>
            <person name="Takahashi Y."/>
            <person name="Takahashi H."/>
            <person name="Galipon J."/>
            <person name="Arakawa K."/>
        </authorList>
    </citation>
    <scope>NUCLEOTIDE SEQUENCE [LARGE SCALE GENOMIC DNA]</scope>
    <source>
        <strain evidence="3 4">Slthf1</strain>
    </source>
</reference>
<name>A0A6F8SXN2_9GAMM</name>
<organism evidence="3 4">
    <name type="scientific">Vreelandella aquamarina</name>
    <dbReference type="NCBI Taxonomy" id="77097"/>
    <lineage>
        <taxon>Bacteria</taxon>
        <taxon>Pseudomonadati</taxon>
        <taxon>Pseudomonadota</taxon>
        <taxon>Gammaproteobacteria</taxon>
        <taxon>Oceanospirillales</taxon>
        <taxon>Halomonadaceae</taxon>
        <taxon>Vreelandella</taxon>
    </lineage>
</organism>
<evidence type="ECO:0000313" key="4">
    <source>
        <dbReference type="Proteomes" id="UP000503197"/>
    </source>
</evidence>
<feature type="region of interest" description="Disordered" evidence="1">
    <location>
        <begin position="235"/>
        <end position="259"/>
    </location>
</feature>
<gene>
    <name evidence="3" type="ORF">HMSLTHF_24980</name>
</gene>
<feature type="domain" description="Abortive infection protein-like C-terminal" evidence="2">
    <location>
        <begin position="77"/>
        <end position="152"/>
    </location>
</feature>
<evidence type="ECO:0000259" key="2">
    <source>
        <dbReference type="Pfam" id="PF14355"/>
    </source>
</evidence>
<dbReference type="Proteomes" id="UP000503197">
    <property type="component" value="Chromosome"/>
</dbReference>
<evidence type="ECO:0000313" key="3">
    <source>
        <dbReference type="EMBL" id="BCA92723.1"/>
    </source>
</evidence>
<dbReference type="EMBL" id="AP022821">
    <property type="protein sequence ID" value="BCA92723.1"/>
    <property type="molecule type" value="Genomic_DNA"/>
</dbReference>